<protein>
    <submittedName>
        <fullName evidence="2">Uncharacterized protein</fullName>
    </submittedName>
</protein>
<dbReference type="AlphaFoldDB" id="A0A9I9ED92"/>
<evidence type="ECO:0000256" key="1">
    <source>
        <dbReference type="SAM" id="Phobius"/>
    </source>
</evidence>
<evidence type="ECO:0000313" key="2">
    <source>
        <dbReference type="EnsemblPlants" id="MELO3C031943.2.1"/>
    </source>
</evidence>
<name>A0A9I9ED92_CUCME</name>
<keyword evidence="1" id="KW-1133">Transmembrane helix</keyword>
<keyword evidence="1" id="KW-0812">Transmembrane</keyword>
<reference evidence="2" key="1">
    <citation type="submission" date="2023-03" db="UniProtKB">
        <authorList>
            <consortium name="EnsemblPlants"/>
        </authorList>
    </citation>
    <scope>IDENTIFICATION</scope>
</reference>
<dbReference type="Gramene" id="MELO3C031943.2.1">
    <property type="protein sequence ID" value="MELO3C031943.2.1"/>
    <property type="gene ID" value="MELO3C031943.2"/>
</dbReference>
<feature type="transmembrane region" description="Helical" evidence="1">
    <location>
        <begin position="74"/>
        <end position="93"/>
    </location>
</feature>
<keyword evidence="1" id="KW-0472">Membrane</keyword>
<proteinExistence type="predicted"/>
<accession>A0A9I9ED92</accession>
<organism evidence="2">
    <name type="scientific">Cucumis melo</name>
    <name type="common">Muskmelon</name>
    <dbReference type="NCBI Taxonomy" id="3656"/>
    <lineage>
        <taxon>Eukaryota</taxon>
        <taxon>Viridiplantae</taxon>
        <taxon>Streptophyta</taxon>
        <taxon>Embryophyta</taxon>
        <taxon>Tracheophyta</taxon>
        <taxon>Spermatophyta</taxon>
        <taxon>Magnoliopsida</taxon>
        <taxon>eudicotyledons</taxon>
        <taxon>Gunneridae</taxon>
        <taxon>Pentapetalae</taxon>
        <taxon>rosids</taxon>
        <taxon>fabids</taxon>
        <taxon>Cucurbitales</taxon>
        <taxon>Cucurbitaceae</taxon>
        <taxon>Benincaseae</taxon>
        <taxon>Cucumis</taxon>
    </lineage>
</organism>
<dbReference type="EnsemblPlants" id="MELO3C031943.2.1">
    <property type="protein sequence ID" value="MELO3C031943.2.1"/>
    <property type="gene ID" value="MELO3C031943.2"/>
</dbReference>
<sequence>CGCADFRRTSICLVERHSVERLAERRLVVAPFSGCGRRHLPSSTVLSSLSTGLIIRSSHINLSRELFAGTPRKLVVVVGIALIAVYLYASNFPKTIQELHRSKKNDDDVLGVLKPSWSFPFISNRSWPSKLISASLKSDSSVVFSMRGDIYPDGSRRMNNKIAYNVCHDHGDAFICTNMDFTNT</sequence>